<dbReference type="EMBL" id="CABITT030000007">
    <property type="protein sequence ID" value="VVB10200.1"/>
    <property type="molecule type" value="Genomic_DNA"/>
</dbReference>
<evidence type="ECO:0000313" key="2">
    <source>
        <dbReference type="EMBL" id="VVB10200.1"/>
    </source>
</evidence>
<name>A0A565C9E8_9BRAS</name>
<organism evidence="2 3">
    <name type="scientific">Arabis nemorensis</name>
    <dbReference type="NCBI Taxonomy" id="586526"/>
    <lineage>
        <taxon>Eukaryota</taxon>
        <taxon>Viridiplantae</taxon>
        <taxon>Streptophyta</taxon>
        <taxon>Embryophyta</taxon>
        <taxon>Tracheophyta</taxon>
        <taxon>Spermatophyta</taxon>
        <taxon>Magnoliopsida</taxon>
        <taxon>eudicotyledons</taxon>
        <taxon>Gunneridae</taxon>
        <taxon>Pentapetalae</taxon>
        <taxon>rosids</taxon>
        <taxon>malvids</taxon>
        <taxon>Brassicales</taxon>
        <taxon>Brassicaceae</taxon>
        <taxon>Arabideae</taxon>
        <taxon>Arabis</taxon>
    </lineage>
</organism>
<accession>A0A565C9E8</accession>
<gene>
    <name evidence="2" type="ORF">ANE_LOCUS20644</name>
</gene>
<evidence type="ECO:0000313" key="3">
    <source>
        <dbReference type="Proteomes" id="UP000489600"/>
    </source>
</evidence>
<sequence length="74" mass="7933">MPPQLRVPSLEWGGCTSSPTRSIRATASRPTGPRRVSCTTSGSRKDQFGPRARVPKPTDPATVVGTRRPGCTKK</sequence>
<keyword evidence="3" id="KW-1185">Reference proteome</keyword>
<dbReference type="AlphaFoldDB" id="A0A565C9E8"/>
<comment type="caution">
    <text evidence="2">The sequence shown here is derived from an EMBL/GenBank/DDBJ whole genome shotgun (WGS) entry which is preliminary data.</text>
</comment>
<proteinExistence type="predicted"/>
<feature type="compositionally biased region" description="Polar residues" evidence="1">
    <location>
        <begin position="15"/>
        <end position="29"/>
    </location>
</feature>
<feature type="region of interest" description="Disordered" evidence="1">
    <location>
        <begin position="1"/>
        <end position="74"/>
    </location>
</feature>
<dbReference type="Proteomes" id="UP000489600">
    <property type="component" value="Unassembled WGS sequence"/>
</dbReference>
<reference evidence="2" key="1">
    <citation type="submission" date="2019-07" db="EMBL/GenBank/DDBJ databases">
        <authorList>
            <person name="Dittberner H."/>
        </authorList>
    </citation>
    <scope>NUCLEOTIDE SEQUENCE [LARGE SCALE GENOMIC DNA]</scope>
</reference>
<evidence type="ECO:0000256" key="1">
    <source>
        <dbReference type="SAM" id="MobiDB-lite"/>
    </source>
</evidence>
<protein>
    <submittedName>
        <fullName evidence="2">Uncharacterized protein</fullName>
    </submittedName>
</protein>